<evidence type="ECO:0000256" key="10">
    <source>
        <dbReference type="ARBA" id="ARBA00022967"/>
    </source>
</evidence>
<keyword evidence="4" id="KW-1003">Cell membrane</keyword>
<evidence type="ECO:0000313" key="22">
    <source>
        <dbReference type="Proteomes" id="UP000625079"/>
    </source>
</evidence>
<dbReference type="GO" id="GO:0055085">
    <property type="term" value="P:transmembrane transport"/>
    <property type="evidence" value="ECO:0007669"/>
    <property type="project" value="UniProtKB-ARBA"/>
</dbReference>
<evidence type="ECO:0000256" key="11">
    <source>
        <dbReference type="ARBA" id="ARBA00023136"/>
    </source>
</evidence>
<dbReference type="Proteomes" id="UP000593880">
    <property type="component" value="Chromosome"/>
</dbReference>
<comment type="function">
    <text evidence="13">Part of the ABC transporter complex GsiABCD involved in glutathione import. Responsible for energy coupling to the transport system.</text>
</comment>
<accession>A0A410V2I7</accession>
<evidence type="ECO:0000256" key="4">
    <source>
        <dbReference type="ARBA" id="ARBA00022475"/>
    </source>
</evidence>
<keyword evidence="5" id="KW-0997">Cell inner membrane</keyword>
<dbReference type="InterPro" id="IPR050319">
    <property type="entry name" value="ABC_transp_ATP-bind"/>
</dbReference>
<dbReference type="Pfam" id="PF08352">
    <property type="entry name" value="oligo_HPY"/>
    <property type="match status" value="2"/>
</dbReference>
<protein>
    <recommendedName>
        <fullName evidence="16">Glutathione import ATP-binding protein GsiA</fullName>
        <ecNumber evidence="15">7.4.2.10</ecNumber>
    </recommendedName>
</protein>
<dbReference type="RefSeq" id="WP_128964601.1">
    <property type="nucleotide sequence ID" value="NZ_BMHC01000001.1"/>
</dbReference>
<evidence type="ECO:0000256" key="9">
    <source>
        <dbReference type="ARBA" id="ARBA00022840"/>
    </source>
</evidence>
<keyword evidence="8" id="KW-0378">Hydrolase</keyword>
<dbReference type="InterPro" id="IPR003439">
    <property type="entry name" value="ABC_transporter-like_ATP-bd"/>
</dbReference>
<dbReference type="InterPro" id="IPR013563">
    <property type="entry name" value="Oligopep_ABC_C"/>
</dbReference>
<sequence>MSMSASGADHVIAEARSSVLSVSGLTTSFMLERRWIPVVRNVSFDIAPRETVAIVGESGSGKSVTALSIMRLIPREIGRVEGRVMLAGRDLLALPEPSMKDIRGNDVAMIFQEPMTSLNPVLTIGFQIAEALIQHRGLSRAAAEAETIRLLDRVRIPAAKSRFHEHPHRFSGGMRQRVMIAMALACKPKLLIADEPTTALDVTIQAQILELLKELQQEEGMAILFITHDMGVVAEIADRTVVMYGGQAVETDATARIFAAPSHPYTRALLSAVPRLGSMEGRARPMRFPIVDKVTGTSDEPAETPDTVSTAERPLLEVSNLTTRFPIRSGLFGKVSGRVHAVENVSFTLRAGETLALVGESGCGKSTTGRSILKLTEPDSGTVLIDGQDVLAMNGRALRDFRKHMQIVFQDPFASLNPRMSVGTAIAAPLLANGLATASQARDKVANLLVRVGLAADMAARFPHEFSGGQRQRICIARALALGPKLIVADEAVSALDVSVKAQVVNLMLDLQASMGLAYLFISHDIAVVERMSHRVAVMYLGEIVEIGPRAALFGNPQHPYTKKLMEAVPVPDPARRGTRRKAANDEIRSPVRATDYQPPVRQYREVSPGHVVQVWGEEWSA</sequence>
<keyword evidence="11" id="KW-0472">Membrane</keyword>
<dbReference type="AlphaFoldDB" id="A0A410V2I7"/>
<comment type="subcellular location">
    <subcellularLocation>
        <location evidence="1">Cell inner membrane</location>
        <topology evidence="1">Peripheral membrane protein</topology>
    </subcellularLocation>
</comment>
<dbReference type="InterPro" id="IPR017871">
    <property type="entry name" value="ABC_transporter-like_CS"/>
</dbReference>
<feature type="domain" description="ABC transporter" evidence="18">
    <location>
        <begin position="316"/>
        <end position="566"/>
    </location>
</feature>
<reference evidence="19" key="1">
    <citation type="journal article" date="2014" name="Int. J. Syst. Evol. Microbiol.">
        <title>Complete genome sequence of Corynebacterium casei LMG S-19264T (=DSM 44701T), isolated from a smear-ripened cheese.</title>
        <authorList>
            <consortium name="US DOE Joint Genome Institute (JGI-PGF)"/>
            <person name="Walter F."/>
            <person name="Albersmeier A."/>
            <person name="Kalinowski J."/>
            <person name="Ruckert C."/>
        </authorList>
    </citation>
    <scope>NUCLEOTIDE SEQUENCE</scope>
    <source>
        <strain evidence="19">CGMCC 1.15034</strain>
    </source>
</reference>
<evidence type="ECO:0000256" key="7">
    <source>
        <dbReference type="ARBA" id="ARBA00022741"/>
    </source>
</evidence>
<keyword evidence="6" id="KW-0677">Repeat</keyword>
<evidence type="ECO:0000313" key="21">
    <source>
        <dbReference type="Proteomes" id="UP000593880"/>
    </source>
</evidence>
<evidence type="ECO:0000313" key="19">
    <source>
        <dbReference type="EMBL" id="GGI19269.1"/>
    </source>
</evidence>
<dbReference type="InterPro" id="IPR003593">
    <property type="entry name" value="AAA+_ATPase"/>
</dbReference>
<keyword evidence="7" id="KW-0547">Nucleotide-binding</keyword>
<keyword evidence="9 19" id="KW-0067">ATP-binding</keyword>
<evidence type="ECO:0000256" key="6">
    <source>
        <dbReference type="ARBA" id="ARBA00022737"/>
    </source>
</evidence>
<dbReference type="Proteomes" id="UP000625079">
    <property type="component" value="Unassembled WGS sequence"/>
</dbReference>
<comment type="similarity">
    <text evidence="14">Belongs to the ABC transporter superfamily. Glutathione importer (TC 3.A.1.5.11) family.</text>
</comment>
<dbReference type="FunFam" id="3.40.50.300:FF:000016">
    <property type="entry name" value="Oligopeptide ABC transporter ATP-binding component"/>
    <property type="match status" value="2"/>
</dbReference>
<keyword evidence="3" id="KW-0813">Transport</keyword>
<dbReference type="EMBL" id="BMHC01000001">
    <property type="protein sequence ID" value="GGI19269.1"/>
    <property type="molecule type" value="Genomic_DNA"/>
</dbReference>
<dbReference type="CDD" id="cd03257">
    <property type="entry name" value="ABC_NikE_OppD_transporters"/>
    <property type="match status" value="2"/>
</dbReference>
<evidence type="ECO:0000259" key="18">
    <source>
        <dbReference type="PROSITE" id="PS50893"/>
    </source>
</evidence>
<evidence type="ECO:0000313" key="20">
    <source>
        <dbReference type="EMBL" id="QOZ58977.1"/>
    </source>
</evidence>
<comment type="catalytic activity">
    <reaction evidence="17">
        <text>glutathione(out) + ATP + H2O = glutathione(in) + ADP + phosphate + H(+)</text>
        <dbReference type="Rhea" id="RHEA:29791"/>
        <dbReference type="ChEBI" id="CHEBI:15377"/>
        <dbReference type="ChEBI" id="CHEBI:15378"/>
        <dbReference type="ChEBI" id="CHEBI:30616"/>
        <dbReference type="ChEBI" id="CHEBI:43474"/>
        <dbReference type="ChEBI" id="CHEBI:57925"/>
        <dbReference type="ChEBI" id="CHEBI:456216"/>
        <dbReference type="EC" id="7.4.2.10"/>
    </reaction>
</comment>
<dbReference type="SMART" id="SM00382">
    <property type="entry name" value="AAA"/>
    <property type="match status" value="2"/>
</dbReference>
<dbReference type="EMBL" id="CP030057">
    <property type="protein sequence ID" value="QOZ58977.1"/>
    <property type="molecule type" value="Genomic_DNA"/>
</dbReference>
<dbReference type="PANTHER" id="PTHR43776">
    <property type="entry name" value="TRANSPORT ATP-BINDING PROTEIN"/>
    <property type="match status" value="1"/>
</dbReference>
<dbReference type="Pfam" id="PF00005">
    <property type="entry name" value="ABC_tran"/>
    <property type="match status" value="2"/>
</dbReference>
<dbReference type="GO" id="GO:0015833">
    <property type="term" value="P:peptide transport"/>
    <property type="evidence" value="ECO:0007669"/>
    <property type="project" value="InterPro"/>
</dbReference>
<proteinExistence type="inferred from homology"/>
<dbReference type="Gene3D" id="3.40.50.300">
    <property type="entry name" value="P-loop containing nucleotide triphosphate hydrolases"/>
    <property type="match status" value="2"/>
</dbReference>
<dbReference type="NCBIfam" id="NF008453">
    <property type="entry name" value="PRK11308.1"/>
    <property type="match status" value="2"/>
</dbReference>
<evidence type="ECO:0000256" key="15">
    <source>
        <dbReference type="ARBA" id="ARBA00039050"/>
    </source>
</evidence>
<dbReference type="NCBIfam" id="NF007739">
    <property type="entry name" value="PRK10419.1"/>
    <property type="match status" value="2"/>
</dbReference>
<dbReference type="OrthoDB" id="9802264at2"/>
<gene>
    <name evidence="19" type="ORF">GCM10010987_03460</name>
    <name evidence="20" type="ORF">XH86_09680</name>
</gene>
<dbReference type="GO" id="GO:0005524">
    <property type="term" value="F:ATP binding"/>
    <property type="evidence" value="ECO:0007669"/>
    <property type="project" value="UniProtKB-KW"/>
</dbReference>
<keyword evidence="21" id="KW-1185">Reference proteome</keyword>
<dbReference type="GO" id="GO:0016887">
    <property type="term" value="F:ATP hydrolysis activity"/>
    <property type="evidence" value="ECO:0007669"/>
    <property type="project" value="InterPro"/>
</dbReference>
<dbReference type="PROSITE" id="PS50893">
    <property type="entry name" value="ABC_TRANSPORTER_2"/>
    <property type="match status" value="2"/>
</dbReference>
<dbReference type="PANTHER" id="PTHR43776:SF15">
    <property type="entry name" value="GLUTATHIONE IMPORT ATP-BINDING PROTEIN GSIA"/>
    <property type="match status" value="1"/>
</dbReference>
<evidence type="ECO:0000256" key="1">
    <source>
        <dbReference type="ARBA" id="ARBA00004417"/>
    </source>
</evidence>
<dbReference type="GO" id="GO:0005886">
    <property type="term" value="C:plasma membrane"/>
    <property type="evidence" value="ECO:0007669"/>
    <property type="project" value="UniProtKB-SubCell"/>
</dbReference>
<reference evidence="20 21" key="2">
    <citation type="submission" date="2018-06" db="EMBL/GenBank/DDBJ databases">
        <title>Comparative genomics of rhizobia nodulating Arachis hypogaea in China.</title>
        <authorList>
            <person name="Li Y."/>
        </authorList>
    </citation>
    <scope>NUCLEOTIDE SEQUENCE [LARGE SCALE GENOMIC DNA]</scope>
    <source>
        <strain evidence="20 21">CCBAU 51658</strain>
    </source>
</reference>
<evidence type="ECO:0000256" key="16">
    <source>
        <dbReference type="ARBA" id="ARBA00041187"/>
    </source>
</evidence>
<feature type="domain" description="ABC transporter" evidence="18">
    <location>
        <begin position="20"/>
        <end position="270"/>
    </location>
</feature>
<evidence type="ECO:0000256" key="5">
    <source>
        <dbReference type="ARBA" id="ARBA00022519"/>
    </source>
</evidence>
<reference evidence="19" key="3">
    <citation type="submission" date="2022-12" db="EMBL/GenBank/DDBJ databases">
        <authorList>
            <person name="Sun Q."/>
            <person name="Zhou Y."/>
        </authorList>
    </citation>
    <scope>NUCLEOTIDE SEQUENCE</scope>
    <source>
        <strain evidence="19">CGMCC 1.15034</strain>
    </source>
</reference>
<dbReference type="EC" id="7.4.2.10" evidence="15"/>
<evidence type="ECO:0000256" key="2">
    <source>
        <dbReference type="ARBA" id="ARBA00011469"/>
    </source>
</evidence>
<organism evidence="19 22">
    <name type="scientific">Bradyrhizobium guangdongense</name>
    <dbReference type="NCBI Taxonomy" id="1325090"/>
    <lineage>
        <taxon>Bacteria</taxon>
        <taxon>Pseudomonadati</taxon>
        <taxon>Pseudomonadota</taxon>
        <taxon>Alphaproteobacteria</taxon>
        <taxon>Hyphomicrobiales</taxon>
        <taxon>Nitrobacteraceae</taxon>
        <taxon>Bradyrhizobium</taxon>
    </lineage>
</organism>
<comment type="function">
    <text evidence="12">Involved in beta-(1--&gt;2)glucan export. Transmembrane domains (TMD) form a pore in the inner membrane and the ATP-binding domain (NBD) is responsible for energy generation.</text>
</comment>
<evidence type="ECO:0000256" key="3">
    <source>
        <dbReference type="ARBA" id="ARBA00022448"/>
    </source>
</evidence>
<dbReference type="InterPro" id="IPR027417">
    <property type="entry name" value="P-loop_NTPase"/>
</dbReference>
<dbReference type="PROSITE" id="PS00211">
    <property type="entry name" value="ABC_TRANSPORTER_1"/>
    <property type="match status" value="2"/>
</dbReference>
<dbReference type="SUPFAM" id="SSF52540">
    <property type="entry name" value="P-loop containing nucleoside triphosphate hydrolases"/>
    <property type="match status" value="2"/>
</dbReference>
<name>A0A410V2I7_9BRAD</name>
<keyword evidence="10" id="KW-1278">Translocase</keyword>
<evidence type="ECO:0000256" key="12">
    <source>
        <dbReference type="ARBA" id="ARBA00024722"/>
    </source>
</evidence>
<evidence type="ECO:0000256" key="14">
    <source>
        <dbReference type="ARBA" id="ARBA00038416"/>
    </source>
</evidence>
<evidence type="ECO:0000256" key="17">
    <source>
        <dbReference type="ARBA" id="ARBA00047640"/>
    </source>
</evidence>
<evidence type="ECO:0000256" key="13">
    <source>
        <dbReference type="ARBA" id="ARBA00037530"/>
    </source>
</evidence>
<comment type="subunit">
    <text evidence="2">The complex is composed of two ATP-binding proteins (GsiA), two transmembrane proteins (GsiC and GsiD) and a solute-binding protein (GsiB).</text>
</comment>
<evidence type="ECO:0000256" key="8">
    <source>
        <dbReference type="ARBA" id="ARBA00022801"/>
    </source>
</evidence>